<dbReference type="Proteomes" id="UP000596742">
    <property type="component" value="Unassembled WGS sequence"/>
</dbReference>
<dbReference type="EMBL" id="UYJE01010006">
    <property type="protein sequence ID" value="VDI78854.1"/>
    <property type="molecule type" value="Genomic_DNA"/>
</dbReference>
<dbReference type="OrthoDB" id="10062389at2759"/>
<accession>A0A8B6HG05</accession>
<gene>
    <name evidence="1" type="ORF">MGAL_10B090567</name>
</gene>
<proteinExistence type="predicted"/>
<reference evidence="1" key="1">
    <citation type="submission" date="2018-11" db="EMBL/GenBank/DDBJ databases">
        <authorList>
            <person name="Alioto T."/>
            <person name="Alioto T."/>
        </authorList>
    </citation>
    <scope>NUCLEOTIDE SEQUENCE</scope>
</reference>
<evidence type="ECO:0000313" key="1">
    <source>
        <dbReference type="EMBL" id="VDI78854.1"/>
    </source>
</evidence>
<comment type="caution">
    <text evidence="1">The sequence shown here is derived from an EMBL/GenBank/DDBJ whole genome shotgun (WGS) entry which is preliminary data.</text>
</comment>
<dbReference type="AlphaFoldDB" id="A0A8B6HG05"/>
<protein>
    <recommendedName>
        <fullName evidence="3">Reverse transcriptase domain-containing protein</fullName>
    </recommendedName>
</protein>
<evidence type="ECO:0000313" key="2">
    <source>
        <dbReference type="Proteomes" id="UP000596742"/>
    </source>
</evidence>
<organism evidence="1 2">
    <name type="scientific">Mytilus galloprovincialis</name>
    <name type="common">Mediterranean mussel</name>
    <dbReference type="NCBI Taxonomy" id="29158"/>
    <lineage>
        <taxon>Eukaryota</taxon>
        <taxon>Metazoa</taxon>
        <taxon>Spiralia</taxon>
        <taxon>Lophotrochozoa</taxon>
        <taxon>Mollusca</taxon>
        <taxon>Bivalvia</taxon>
        <taxon>Autobranchia</taxon>
        <taxon>Pteriomorphia</taxon>
        <taxon>Mytilida</taxon>
        <taxon>Mytiloidea</taxon>
        <taxon>Mytilidae</taxon>
        <taxon>Mytilinae</taxon>
        <taxon>Mytilus</taxon>
    </lineage>
</organism>
<evidence type="ECO:0008006" key="3">
    <source>
        <dbReference type="Google" id="ProtNLM"/>
    </source>
</evidence>
<dbReference type="PANTHER" id="PTHR33332">
    <property type="entry name" value="REVERSE TRANSCRIPTASE DOMAIN-CONTAINING PROTEIN"/>
    <property type="match status" value="1"/>
</dbReference>
<sequence>MTLEATHTAIDMYADDTTLHTYGTNKEEIEKKLNYDANTINNWCLNNRMVINPLKTTSMLIGTNKKRTLLGNDMNICIQDSPITPVEIQKLLGVYIDKHLDWKFQIDYVCKNLSSRIALLSRIKKFLDISSRKLFYNAYILPIFDFCCSIWGNCYEDGYKKILKMQKRAARIILDAPILTHSINLFKELKWLNFKSRISYHKLILVHKILNDKAPDYLKELCRPIVNLHSRNLRSSANNNLAVVRPNTNSMKKSFAYSSSILWNKLPNEIKCCENLDTFKQKCVDFLSINDL</sequence>
<name>A0A8B6HG05_MYTGA</name>
<keyword evidence="2" id="KW-1185">Reference proteome</keyword>